<dbReference type="OMA" id="STLFLWC"/>
<dbReference type="EMBL" id="MVGT01003398">
    <property type="protein sequence ID" value="OVA04108.1"/>
    <property type="molecule type" value="Genomic_DNA"/>
</dbReference>
<dbReference type="Pfam" id="PF01453">
    <property type="entry name" value="B_lectin"/>
    <property type="match status" value="1"/>
</dbReference>
<dbReference type="GO" id="GO:0005524">
    <property type="term" value="F:ATP binding"/>
    <property type="evidence" value="ECO:0007669"/>
    <property type="project" value="UniProtKB-UniRule"/>
</dbReference>
<dbReference type="STRING" id="56857.A0A200Q0X7"/>
<keyword evidence="6 19" id="KW-0732">Signal</keyword>
<feature type="transmembrane region" description="Helical" evidence="18">
    <location>
        <begin position="432"/>
        <end position="453"/>
    </location>
</feature>
<comment type="caution">
    <text evidence="23">The sequence shown here is derived from an EMBL/GenBank/DDBJ whole genome shotgun (WGS) entry which is preliminary data.</text>
</comment>
<feature type="signal peptide" evidence="19">
    <location>
        <begin position="1"/>
        <end position="27"/>
    </location>
</feature>
<keyword evidence="7 16" id="KW-0547">Nucleotide-binding</keyword>
<dbReference type="PANTHER" id="PTHR27002:SF1082">
    <property type="entry name" value="OS06G0693000 PROTEIN"/>
    <property type="match status" value="1"/>
</dbReference>
<dbReference type="FunFam" id="1.10.510.10:FF:000060">
    <property type="entry name" value="G-type lectin S-receptor-like serine/threonine-protein kinase"/>
    <property type="match status" value="1"/>
</dbReference>
<keyword evidence="5 18" id="KW-0812">Transmembrane</keyword>
<dbReference type="PIRSF" id="PIRSF000641">
    <property type="entry name" value="SRK"/>
    <property type="match status" value="1"/>
</dbReference>
<dbReference type="PANTHER" id="PTHR27002">
    <property type="entry name" value="RECEPTOR-LIKE SERINE/THREONINE-PROTEIN KINASE SD1-8"/>
    <property type="match status" value="1"/>
</dbReference>
<evidence type="ECO:0000259" key="20">
    <source>
        <dbReference type="PROSITE" id="PS50011"/>
    </source>
</evidence>
<evidence type="ECO:0000256" key="18">
    <source>
        <dbReference type="SAM" id="Phobius"/>
    </source>
</evidence>
<keyword evidence="4 16" id="KW-0808">Transferase</keyword>
<dbReference type="GO" id="GO:0106310">
    <property type="term" value="F:protein serine kinase activity"/>
    <property type="evidence" value="ECO:0007669"/>
    <property type="project" value="RHEA"/>
</dbReference>
<keyword evidence="9 16" id="KW-0067">ATP-binding</keyword>
<dbReference type="InterPro" id="IPR001245">
    <property type="entry name" value="Ser-Thr/Tyr_kinase_cat_dom"/>
</dbReference>
<dbReference type="InterPro" id="IPR000719">
    <property type="entry name" value="Prot_kinase_dom"/>
</dbReference>
<keyword evidence="3 16" id="KW-0723">Serine/threonine-protein kinase</keyword>
<dbReference type="PROSITE" id="PS50011">
    <property type="entry name" value="PROTEIN_KINASE_DOM"/>
    <property type="match status" value="1"/>
</dbReference>
<dbReference type="Pfam" id="PF07714">
    <property type="entry name" value="PK_Tyr_Ser-Thr"/>
    <property type="match status" value="1"/>
</dbReference>
<evidence type="ECO:0000256" key="7">
    <source>
        <dbReference type="ARBA" id="ARBA00022741"/>
    </source>
</evidence>
<feature type="chain" id="PRO_5012374360" description="Receptor-like serine/threonine-protein kinase" evidence="19">
    <location>
        <begin position="28"/>
        <end position="826"/>
    </location>
</feature>
<evidence type="ECO:0000256" key="2">
    <source>
        <dbReference type="ARBA" id="ARBA00022475"/>
    </source>
</evidence>
<dbReference type="CDD" id="cd00028">
    <property type="entry name" value="B_lectin"/>
    <property type="match status" value="1"/>
</dbReference>
<keyword evidence="8 16" id="KW-0418">Kinase</keyword>
<evidence type="ECO:0000256" key="16">
    <source>
        <dbReference type="PIRNR" id="PIRNR000641"/>
    </source>
</evidence>
<keyword evidence="2" id="KW-1003">Cell membrane</keyword>
<dbReference type="PROSITE" id="PS00107">
    <property type="entry name" value="PROTEIN_KINASE_ATP"/>
    <property type="match status" value="1"/>
</dbReference>
<reference evidence="23 24" key="1">
    <citation type="journal article" date="2017" name="Mol. Plant">
        <title>The Genome of Medicinal Plant Macleaya cordata Provides New Insights into Benzylisoquinoline Alkaloids Metabolism.</title>
        <authorList>
            <person name="Liu X."/>
            <person name="Liu Y."/>
            <person name="Huang P."/>
            <person name="Ma Y."/>
            <person name="Qing Z."/>
            <person name="Tang Q."/>
            <person name="Cao H."/>
            <person name="Cheng P."/>
            <person name="Zheng Y."/>
            <person name="Yuan Z."/>
            <person name="Zhou Y."/>
            <person name="Liu J."/>
            <person name="Tang Z."/>
            <person name="Zhuo Y."/>
            <person name="Zhang Y."/>
            <person name="Yu L."/>
            <person name="Huang J."/>
            <person name="Yang P."/>
            <person name="Peng Q."/>
            <person name="Zhang J."/>
            <person name="Jiang W."/>
            <person name="Zhang Z."/>
            <person name="Lin K."/>
            <person name="Ro D.K."/>
            <person name="Chen X."/>
            <person name="Xiong X."/>
            <person name="Shang Y."/>
            <person name="Huang S."/>
            <person name="Zeng J."/>
        </authorList>
    </citation>
    <scope>NUCLEOTIDE SEQUENCE [LARGE SCALE GENOMIC DNA]</scope>
    <source>
        <strain evidence="24">cv. BLH2017</strain>
        <tissue evidence="23">Root</tissue>
    </source>
</reference>
<evidence type="ECO:0000256" key="5">
    <source>
        <dbReference type="ARBA" id="ARBA00022692"/>
    </source>
</evidence>
<dbReference type="InterPro" id="IPR021820">
    <property type="entry name" value="S-locus_recpt_kinase_C"/>
</dbReference>
<dbReference type="Gene3D" id="3.30.200.20">
    <property type="entry name" value="Phosphorylase Kinase, domain 1"/>
    <property type="match status" value="1"/>
</dbReference>
<evidence type="ECO:0000259" key="22">
    <source>
        <dbReference type="PROSITE" id="PS50948"/>
    </source>
</evidence>
<feature type="domain" description="Apple" evidence="22">
    <location>
        <begin position="320"/>
        <end position="408"/>
    </location>
</feature>
<evidence type="ECO:0000313" key="24">
    <source>
        <dbReference type="Proteomes" id="UP000195402"/>
    </source>
</evidence>
<dbReference type="Pfam" id="PF00954">
    <property type="entry name" value="S_locus_glycop"/>
    <property type="match status" value="1"/>
</dbReference>
<dbReference type="SUPFAM" id="SSF56112">
    <property type="entry name" value="Protein kinase-like (PK-like)"/>
    <property type="match status" value="1"/>
</dbReference>
<dbReference type="Pfam" id="PF08276">
    <property type="entry name" value="PAN_2"/>
    <property type="match status" value="1"/>
</dbReference>
<protein>
    <recommendedName>
        <fullName evidence="16">Receptor-like serine/threonine-protein kinase</fullName>
        <ecNumber evidence="16">2.7.11.1</ecNumber>
    </recommendedName>
</protein>
<dbReference type="AlphaFoldDB" id="A0A200Q0X7"/>
<dbReference type="Gene3D" id="1.10.510.10">
    <property type="entry name" value="Transferase(Phosphotransferase) domain 1"/>
    <property type="match status" value="1"/>
</dbReference>
<dbReference type="GO" id="GO:0004674">
    <property type="term" value="F:protein serine/threonine kinase activity"/>
    <property type="evidence" value="ECO:0007669"/>
    <property type="project" value="UniProtKB-KW"/>
</dbReference>
<dbReference type="InParanoid" id="A0A200Q0X7"/>
<dbReference type="SMART" id="SM00108">
    <property type="entry name" value="B_lectin"/>
    <property type="match status" value="1"/>
</dbReference>
<dbReference type="OrthoDB" id="1934880at2759"/>
<evidence type="ECO:0000256" key="14">
    <source>
        <dbReference type="ARBA" id="ARBA00047899"/>
    </source>
</evidence>
<evidence type="ECO:0000256" key="17">
    <source>
        <dbReference type="PROSITE-ProRule" id="PRU10141"/>
    </source>
</evidence>
<dbReference type="FunFam" id="3.30.200.20:FF:000195">
    <property type="entry name" value="G-type lectin S-receptor-like serine/threonine-protein kinase"/>
    <property type="match status" value="1"/>
</dbReference>
<dbReference type="SMART" id="SM00473">
    <property type="entry name" value="PAN_AP"/>
    <property type="match status" value="1"/>
</dbReference>
<dbReference type="InterPro" id="IPR036426">
    <property type="entry name" value="Bulb-type_lectin_dom_sf"/>
</dbReference>
<sequence length="826" mass="93256">MNKSIFPNFFLSSFTLLLLIGFHNCSAQDNTTVTPTQFIRDPQTLTSSVQTVVWVANRDNPLKDSSGVLRIANDGNLVLQDGRGIILWTTNISSIPVNNSIAAILDSGNLVLRLVSDRTRILWQSFEHPSDTYLPTMKIGGNRRTGKNQQLTSWRSESDPSTGIFLAGMELIDIPQMVIWNGSQRLWRSGPWNGRVFIGIPNMDSVYLNGFYSTRDDEEGSVYIAFKYANNSTVPRYVLDQQGVIFGEFWDEEGNEWYRTWSTADNGECVYGKCGPFGSCNKLESPICSCLRGFTPKSIDEWSKGNWSSGCVRKTELMGCERNSSILSNSNRNTSNHGFLKLETMKVPDFSYWLGAPDINDCEQECSMNCSCLAYSYDIGVGCMTWGGSLVDIQNFSQGGVDLYIRLARSEIDLDPNEQKNLNHDGKKKSQVIIVITVLVGTFIISVCTYFFWRWMTKQRGKRKKDMEISVDMDNVYEESAEQNMVGINPDLKIFKFEELAIATDNFSGGNKLGEGGFGSVYKVFMVGQEIAVKRLSKGSIQGLEEFKNEVLVILKLQHRNLVRLLGCCIEGEEKMLIYEYMPNKSLDAFLFDPTKSKLLDWTKRFQIIEGISRGILYLHRDSRLRVIHRDLKASNILLDEDLNPKISDFGMARIFGGNEQQANTGRVVGTYGYMSPEYLMEGQFSEKSDVFSFGVLLLEIVSGKKNNSFHYQELSLSLLGYAWQLWNENKIESLIDPTLLCESVFEVEILRCIHVGLLCVQEFSKDRPTMSTILSMLTSEIATLPSPNQPAFIERRINLSESNSLQKSQESCSINNLTITNVEGR</sequence>
<evidence type="ECO:0000256" key="6">
    <source>
        <dbReference type="ARBA" id="ARBA00022729"/>
    </source>
</evidence>
<dbReference type="Proteomes" id="UP000195402">
    <property type="component" value="Unassembled WGS sequence"/>
</dbReference>
<evidence type="ECO:0000256" key="8">
    <source>
        <dbReference type="ARBA" id="ARBA00022777"/>
    </source>
</evidence>
<accession>A0A200Q0X7</accession>
<name>A0A200Q0X7_MACCD</name>
<comment type="catalytic activity">
    <reaction evidence="15 16">
        <text>L-seryl-[protein] + ATP = O-phospho-L-seryl-[protein] + ADP + H(+)</text>
        <dbReference type="Rhea" id="RHEA:17989"/>
        <dbReference type="Rhea" id="RHEA-COMP:9863"/>
        <dbReference type="Rhea" id="RHEA-COMP:11604"/>
        <dbReference type="ChEBI" id="CHEBI:15378"/>
        <dbReference type="ChEBI" id="CHEBI:29999"/>
        <dbReference type="ChEBI" id="CHEBI:30616"/>
        <dbReference type="ChEBI" id="CHEBI:83421"/>
        <dbReference type="ChEBI" id="CHEBI:456216"/>
        <dbReference type="EC" id="2.7.11.1"/>
    </reaction>
</comment>
<evidence type="ECO:0000256" key="15">
    <source>
        <dbReference type="ARBA" id="ARBA00048679"/>
    </source>
</evidence>
<dbReference type="GO" id="GO:0005886">
    <property type="term" value="C:plasma membrane"/>
    <property type="evidence" value="ECO:0007669"/>
    <property type="project" value="UniProtKB-SubCell"/>
</dbReference>
<dbReference type="Pfam" id="PF11883">
    <property type="entry name" value="DUF3403"/>
    <property type="match status" value="1"/>
</dbReference>
<gene>
    <name evidence="23" type="ORF">BVC80_8671g12</name>
</gene>
<dbReference type="FunCoup" id="A0A200Q0X7">
    <property type="interactions" value="576"/>
</dbReference>
<evidence type="ECO:0000256" key="13">
    <source>
        <dbReference type="ARBA" id="ARBA00023180"/>
    </source>
</evidence>
<evidence type="ECO:0000313" key="23">
    <source>
        <dbReference type="EMBL" id="OVA04108.1"/>
    </source>
</evidence>
<dbReference type="SMART" id="SM00220">
    <property type="entry name" value="S_TKc"/>
    <property type="match status" value="1"/>
</dbReference>
<evidence type="ECO:0000259" key="21">
    <source>
        <dbReference type="PROSITE" id="PS50927"/>
    </source>
</evidence>
<keyword evidence="10 18" id="KW-1133">Transmembrane helix</keyword>
<keyword evidence="12" id="KW-1015">Disulfide bond</keyword>
<evidence type="ECO:0000256" key="12">
    <source>
        <dbReference type="ARBA" id="ARBA00023157"/>
    </source>
</evidence>
<proteinExistence type="inferred from homology"/>
<organism evidence="23 24">
    <name type="scientific">Macleaya cordata</name>
    <name type="common">Five-seeded plume-poppy</name>
    <name type="synonym">Bocconia cordata</name>
    <dbReference type="NCBI Taxonomy" id="56857"/>
    <lineage>
        <taxon>Eukaryota</taxon>
        <taxon>Viridiplantae</taxon>
        <taxon>Streptophyta</taxon>
        <taxon>Embryophyta</taxon>
        <taxon>Tracheophyta</taxon>
        <taxon>Spermatophyta</taxon>
        <taxon>Magnoliopsida</taxon>
        <taxon>Ranunculales</taxon>
        <taxon>Papaveraceae</taxon>
        <taxon>Papaveroideae</taxon>
        <taxon>Macleaya</taxon>
    </lineage>
</organism>
<dbReference type="InterPro" id="IPR001480">
    <property type="entry name" value="Bulb-type_lectin_dom"/>
</dbReference>
<feature type="binding site" evidence="17">
    <location>
        <position position="534"/>
    </location>
    <ligand>
        <name>ATP</name>
        <dbReference type="ChEBI" id="CHEBI:30616"/>
    </ligand>
</feature>
<evidence type="ECO:0000256" key="19">
    <source>
        <dbReference type="SAM" id="SignalP"/>
    </source>
</evidence>
<dbReference type="CDD" id="cd01098">
    <property type="entry name" value="PAN_AP_plant"/>
    <property type="match status" value="1"/>
</dbReference>
<dbReference type="InterPro" id="IPR003609">
    <property type="entry name" value="Pan_app"/>
</dbReference>
<dbReference type="EC" id="2.7.11.1" evidence="16"/>
<dbReference type="SUPFAM" id="SSF51110">
    <property type="entry name" value="alpha-D-mannose-specific plant lectins"/>
    <property type="match status" value="1"/>
</dbReference>
<dbReference type="Gene3D" id="2.90.10.10">
    <property type="entry name" value="Bulb-type lectin domain"/>
    <property type="match status" value="1"/>
</dbReference>
<dbReference type="PROSITE" id="PS50948">
    <property type="entry name" value="PAN"/>
    <property type="match status" value="1"/>
</dbReference>
<dbReference type="GO" id="GO:0048544">
    <property type="term" value="P:recognition of pollen"/>
    <property type="evidence" value="ECO:0007669"/>
    <property type="project" value="InterPro"/>
</dbReference>
<feature type="domain" description="Bulb-type lectin" evidence="21">
    <location>
        <begin position="1"/>
        <end position="125"/>
    </location>
</feature>
<dbReference type="InterPro" id="IPR000858">
    <property type="entry name" value="S_locus_glycoprot_dom"/>
</dbReference>
<evidence type="ECO:0000256" key="11">
    <source>
        <dbReference type="ARBA" id="ARBA00023136"/>
    </source>
</evidence>
<keyword evidence="13" id="KW-0325">Glycoprotein</keyword>
<evidence type="ECO:0000256" key="1">
    <source>
        <dbReference type="ARBA" id="ARBA00004251"/>
    </source>
</evidence>
<dbReference type="CDD" id="cd14066">
    <property type="entry name" value="STKc_IRAK"/>
    <property type="match status" value="1"/>
</dbReference>
<comment type="catalytic activity">
    <reaction evidence="14 16">
        <text>L-threonyl-[protein] + ATP = O-phospho-L-threonyl-[protein] + ADP + H(+)</text>
        <dbReference type="Rhea" id="RHEA:46608"/>
        <dbReference type="Rhea" id="RHEA-COMP:11060"/>
        <dbReference type="Rhea" id="RHEA-COMP:11605"/>
        <dbReference type="ChEBI" id="CHEBI:15378"/>
        <dbReference type="ChEBI" id="CHEBI:30013"/>
        <dbReference type="ChEBI" id="CHEBI:30616"/>
        <dbReference type="ChEBI" id="CHEBI:61977"/>
        <dbReference type="ChEBI" id="CHEBI:456216"/>
        <dbReference type="EC" id="2.7.11.1"/>
    </reaction>
</comment>
<dbReference type="InterPro" id="IPR024171">
    <property type="entry name" value="SRK-like_kinase"/>
</dbReference>
<dbReference type="InterPro" id="IPR017441">
    <property type="entry name" value="Protein_kinase_ATP_BS"/>
</dbReference>
<evidence type="ECO:0000256" key="10">
    <source>
        <dbReference type="ARBA" id="ARBA00022989"/>
    </source>
</evidence>
<keyword evidence="24" id="KW-1185">Reference proteome</keyword>
<dbReference type="InterPro" id="IPR011009">
    <property type="entry name" value="Kinase-like_dom_sf"/>
</dbReference>
<dbReference type="PROSITE" id="PS00108">
    <property type="entry name" value="PROTEIN_KINASE_ST"/>
    <property type="match status" value="1"/>
</dbReference>
<keyword evidence="11 18" id="KW-0472">Membrane</keyword>
<evidence type="ECO:0000256" key="9">
    <source>
        <dbReference type="ARBA" id="ARBA00022840"/>
    </source>
</evidence>
<comment type="subcellular location">
    <subcellularLocation>
        <location evidence="1">Cell membrane</location>
        <topology evidence="1">Single-pass type I membrane protein</topology>
    </subcellularLocation>
</comment>
<dbReference type="PROSITE" id="PS50927">
    <property type="entry name" value="BULB_LECTIN"/>
    <property type="match status" value="1"/>
</dbReference>
<evidence type="ECO:0000256" key="3">
    <source>
        <dbReference type="ARBA" id="ARBA00022527"/>
    </source>
</evidence>
<feature type="domain" description="Protein kinase" evidence="20">
    <location>
        <begin position="507"/>
        <end position="793"/>
    </location>
</feature>
<evidence type="ECO:0000256" key="4">
    <source>
        <dbReference type="ARBA" id="ARBA00022679"/>
    </source>
</evidence>
<dbReference type="InterPro" id="IPR008271">
    <property type="entry name" value="Ser/Thr_kinase_AS"/>
</dbReference>
<comment type="similarity">
    <text evidence="16">Belongs to the protein kinase superfamily. Ser/Thr protein kinase family.</text>
</comment>